<dbReference type="EMBL" id="AP021906">
    <property type="protein sequence ID" value="BBP93521.1"/>
    <property type="molecule type" value="Genomic_DNA"/>
</dbReference>
<dbReference type="GO" id="GO:0008610">
    <property type="term" value="P:lipid biosynthetic process"/>
    <property type="evidence" value="ECO:0007669"/>
    <property type="project" value="UniProtKB-ARBA"/>
</dbReference>
<evidence type="ECO:0000313" key="2">
    <source>
        <dbReference type="EMBL" id="BBP93521.1"/>
    </source>
</evidence>
<proteinExistence type="predicted"/>
<dbReference type="InterPro" id="IPR023213">
    <property type="entry name" value="CAT-like_dom_sf"/>
</dbReference>
<dbReference type="Proteomes" id="UP000464658">
    <property type="component" value="Chromosome"/>
</dbReference>
<evidence type="ECO:0000313" key="3">
    <source>
        <dbReference type="Proteomes" id="UP000464658"/>
    </source>
</evidence>
<accession>A0A5S9MKN6</accession>
<organism evidence="2 3">
    <name type="scientific">Bacillus safensis</name>
    <dbReference type="NCBI Taxonomy" id="561879"/>
    <lineage>
        <taxon>Bacteria</taxon>
        <taxon>Bacillati</taxon>
        <taxon>Bacillota</taxon>
        <taxon>Bacilli</taxon>
        <taxon>Bacillales</taxon>
        <taxon>Bacillaceae</taxon>
        <taxon>Bacillus</taxon>
    </lineage>
</organism>
<dbReference type="AlphaFoldDB" id="A0A5S9MKN6"/>
<dbReference type="InterPro" id="IPR001242">
    <property type="entry name" value="Condensation_dom"/>
</dbReference>
<dbReference type="PANTHER" id="PTHR45527">
    <property type="entry name" value="NONRIBOSOMAL PEPTIDE SYNTHETASE"/>
    <property type="match status" value="1"/>
</dbReference>
<dbReference type="PANTHER" id="PTHR45527:SF1">
    <property type="entry name" value="FATTY ACID SYNTHASE"/>
    <property type="match status" value="1"/>
</dbReference>
<dbReference type="GO" id="GO:0003824">
    <property type="term" value="F:catalytic activity"/>
    <property type="evidence" value="ECO:0007669"/>
    <property type="project" value="InterPro"/>
</dbReference>
<dbReference type="Pfam" id="PF00668">
    <property type="entry name" value="Condensation"/>
    <property type="match status" value="1"/>
</dbReference>
<dbReference type="GO" id="GO:0043041">
    <property type="term" value="P:amino acid activation for nonribosomal peptide biosynthetic process"/>
    <property type="evidence" value="ECO:0007669"/>
    <property type="project" value="TreeGrafter"/>
</dbReference>
<dbReference type="GO" id="GO:0044550">
    <property type="term" value="P:secondary metabolite biosynthetic process"/>
    <property type="evidence" value="ECO:0007669"/>
    <property type="project" value="TreeGrafter"/>
</dbReference>
<feature type="domain" description="Condensation" evidence="1">
    <location>
        <begin position="8"/>
        <end position="224"/>
    </location>
</feature>
<dbReference type="GO" id="GO:0005737">
    <property type="term" value="C:cytoplasm"/>
    <property type="evidence" value="ECO:0007669"/>
    <property type="project" value="TreeGrafter"/>
</dbReference>
<name>A0A5S9MKN6_BACIA</name>
<gene>
    <name evidence="2" type="ORF">BsIDN1_71390</name>
</gene>
<dbReference type="SUPFAM" id="SSF52777">
    <property type="entry name" value="CoA-dependent acyltransferases"/>
    <property type="match status" value="1"/>
</dbReference>
<dbReference type="GO" id="GO:0031177">
    <property type="term" value="F:phosphopantetheine binding"/>
    <property type="evidence" value="ECO:0007669"/>
    <property type="project" value="TreeGrafter"/>
</dbReference>
<protein>
    <recommendedName>
        <fullName evidence="1">Condensation domain-containing protein</fullName>
    </recommendedName>
</protein>
<sequence>MSIQSVDSFPLTGAQSGIWYAQQLDPANPIFNTAEYIEIKGPIDPIHFEAAIRKTVLETDSLYMRFIEDTDGPKQWMTSKKEIPFQYVNLQNEKQPIDAAKAWMKADLSTPVSLEKDVLFREVLFQLADDRFIWYQRIHHIAIDGFAFSLIARRVAEVYSALSNGTPMPPQTFGSLHDVVQEESTYRQSNRYEADRAFWKNRFADQPEVVSLAELAPRTSDHFIRKTAGFVAEKVKQNEKKCSSLRWYVA</sequence>
<evidence type="ECO:0000259" key="1">
    <source>
        <dbReference type="Pfam" id="PF00668"/>
    </source>
</evidence>
<dbReference type="Gene3D" id="3.30.559.10">
    <property type="entry name" value="Chloramphenicol acetyltransferase-like domain"/>
    <property type="match status" value="1"/>
</dbReference>
<reference evidence="2 3" key="1">
    <citation type="submission" date="2019-12" db="EMBL/GenBank/DDBJ databases">
        <title>Full genome sequence of a Bacillus safensis strain isolated from commercially available natto in Indonesia.</title>
        <authorList>
            <person name="Yoshida M."/>
            <person name="Uomi M."/>
            <person name="Waturangi D."/>
            <person name="Ekaputri J.J."/>
            <person name="Setiamarga D.H.E."/>
        </authorList>
    </citation>
    <scope>NUCLEOTIDE SEQUENCE [LARGE SCALE GENOMIC DNA]</scope>
    <source>
        <strain evidence="2 3">IDN1</strain>
    </source>
</reference>